<dbReference type="InterPro" id="IPR014729">
    <property type="entry name" value="Rossmann-like_a/b/a_fold"/>
</dbReference>
<proteinExistence type="inferred from homology"/>
<accession>A0A6P9AI05</accession>
<dbReference type="Gene3D" id="2.170.220.10">
    <property type="match status" value="1"/>
</dbReference>
<evidence type="ECO:0000256" key="5">
    <source>
        <dbReference type="ARBA" id="ARBA00022598"/>
    </source>
</evidence>
<dbReference type="FunFam" id="3.90.740.10:FF:000005">
    <property type="entry name" value="Valine--tRNA ligase, mitochondrial"/>
    <property type="match status" value="1"/>
</dbReference>
<dbReference type="Gene3D" id="1.10.730.10">
    <property type="entry name" value="Isoleucyl-tRNA Synthetase, Domain 1"/>
    <property type="match status" value="1"/>
</dbReference>
<evidence type="ECO:0000256" key="2">
    <source>
        <dbReference type="ARBA" id="ARBA00005594"/>
    </source>
</evidence>
<dbReference type="CDD" id="cd00817">
    <property type="entry name" value="ValRS_core"/>
    <property type="match status" value="1"/>
</dbReference>
<evidence type="ECO:0000259" key="13">
    <source>
        <dbReference type="Pfam" id="PF00133"/>
    </source>
</evidence>
<dbReference type="InterPro" id="IPR002303">
    <property type="entry name" value="Valyl-tRNA_ligase"/>
</dbReference>
<dbReference type="PRINTS" id="PR00986">
    <property type="entry name" value="TRNASYNTHVAL"/>
</dbReference>
<evidence type="ECO:0000256" key="6">
    <source>
        <dbReference type="ARBA" id="ARBA00022741"/>
    </source>
</evidence>
<evidence type="ECO:0000313" key="16">
    <source>
        <dbReference type="RefSeq" id="XP_034255106.1"/>
    </source>
</evidence>
<dbReference type="InParanoid" id="A0A6P9AI05"/>
<dbReference type="NCBIfam" id="NF004349">
    <property type="entry name" value="PRK05729.1"/>
    <property type="match status" value="1"/>
</dbReference>
<evidence type="ECO:0000256" key="12">
    <source>
        <dbReference type="RuleBase" id="RU363035"/>
    </source>
</evidence>
<dbReference type="RefSeq" id="XP_034255106.1">
    <property type="nucleotide sequence ID" value="XM_034399215.1"/>
</dbReference>
<evidence type="ECO:0000256" key="8">
    <source>
        <dbReference type="ARBA" id="ARBA00022917"/>
    </source>
</evidence>
<dbReference type="PROSITE" id="PS00178">
    <property type="entry name" value="AA_TRNA_LIGASE_I"/>
    <property type="match status" value="1"/>
</dbReference>
<dbReference type="Gene3D" id="3.90.740.10">
    <property type="entry name" value="Valyl/Leucyl/Isoleucyl-tRNA synthetase, editing domain"/>
    <property type="match status" value="1"/>
</dbReference>
<dbReference type="EC" id="6.1.1.9" evidence="3"/>
<feature type="domain" description="Methionyl/Valyl/Leucyl/Isoleucyl-tRNA synthetase anticodon-binding" evidence="14">
    <location>
        <begin position="744"/>
        <end position="896"/>
    </location>
</feature>
<dbReference type="Pfam" id="PF08264">
    <property type="entry name" value="Anticodon_1"/>
    <property type="match status" value="1"/>
</dbReference>
<keyword evidence="7 12" id="KW-0067">ATP-binding</keyword>
<evidence type="ECO:0000256" key="11">
    <source>
        <dbReference type="ARBA" id="ARBA00047552"/>
    </source>
</evidence>
<keyword evidence="6 12" id="KW-0547">Nucleotide-binding</keyword>
<dbReference type="InterPro" id="IPR009008">
    <property type="entry name" value="Val/Leu/Ile-tRNA-synth_edit"/>
</dbReference>
<name>A0A6P9AI05_THRPL</name>
<keyword evidence="5 12" id="KW-0436">Ligase</keyword>
<dbReference type="GeneID" id="117653506"/>
<dbReference type="Proteomes" id="UP000515158">
    <property type="component" value="Unplaced"/>
</dbReference>
<dbReference type="FunFam" id="3.40.50.620:FF:000020">
    <property type="entry name" value="Valine--tRNA ligase, mitochondrial"/>
    <property type="match status" value="1"/>
</dbReference>
<keyword evidence="15" id="KW-1185">Reference proteome</keyword>
<comment type="catalytic activity">
    <reaction evidence="11">
        <text>tRNA(Val) + L-valine + ATP = L-valyl-tRNA(Val) + AMP + diphosphate</text>
        <dbReference type="Rhea" id="RHEA:10704"/>
        <dbReference type="Rhea" id="RHEA-COMP:9672"/>
        <dbReference type="Rhea" id="RHEA-COMP:9708"/>
        <dbReference type="ChEBI" id="CHEBI:30616"/>
        <dbReference type="ChEBI" id="CHEBI:33019"/>
        <dbReference type="ChEBI" id="CHEBI:57762"/>
        <dbReference type="ChEBI" id="CHEBI:78442"/>
        <dbReference type="ChEBI" id="CHEBI:78537"/>
        <dbReference type="ChEBI" id="CHEBI:456215"/>
        <dbReference type="EC" id="6.1.1.9"/>
    </reaction>
</comment>
<evidence type="ECO:0000256" key="7">
    <source>
        <dbReference type="ARBA" id="ARBA00022840"/>
    </source>
</evidence>
<gene>
    <name evidence="16" type="primary">LOC117653506</name>
</gene>
<dbReference type="HAMAP" id="MF_02004">
    <property type="entry name" value="Val_tRNA_synth_type1"/>
    <property type="match status" value="1"/>
</dbReference>
<organism evidence="16">
    <name type="scientific">Thrips palmi</name>
    <name type="common">Melon thrips</name>
    <dbReference type="NCBI Taxonomy" id="161013"/>
    <lineage>
        <taxon>Eukaryota</taxon>
        <taxon>Metazoa</taxon>
        <taxon>Ecdysozoa</taxon>
        <taxon>Arthropoda</taxon>
        <taxon>Hexapoda</taxon>
        <taxon>Insecta</taxon>
        <taxon>Pterygota</taxon>
        <taxon>Neoptera</taxon>
        <taxon>Paraneoptera</taxon>
        <taxon>Thysanoptera</taxon>
        <taxon>Terebrantia</taxon>
        <taxon>Thripoidea</taxon>
        <taxon>Thripidae</taxon>
        <taxon>Thrips</taxon>
    </lineage>
</organism>
<dbReference type="PANTHER" id="PTHR11946:SF109">
    <property type="entry name" value="VALINE--TRNA LIGASE"/>
    <property type="match status" value="1"/>
</dbReference>
<keyword evidence="8 12" id="KW-0648">Protein biosynthesis</keyword>
<evidence type="ECO:0000256" key="1">
    <source>
        <dbReference type="ARBA" id="ARBA00004496"/>
    </source>
</evidence>
<dbReference type="InterPro" id="IPR009080">
    <property type="entry name" value="tRNAsynth_Ia_anticodon-bd"/>
</dbReference>
<dbReference type="SUPFAM" id="SSF52374">
    <property type="entry name" value="Nucleotidylyl transferase"/>
    <property type="match status" value="1"/>
</dbReference>
<keyword evidence="4" id="KW-0963">Cytoplasm</keyword>
<sequence>MLLTACNFSKFRNTATLPAHCCLKLLERQSKTVYFFHLCARSISHSSFLNAQRPKKDVSGKLPRVYESAAVESEWYEWWEREGFFKLQPKSSRKNKDSKPFTMILPPPNVTGTLHLGHALTVTVQDVIARWRRMSGQDVLWIPGTDHAGIATQIVVEKQLWAQQKKTRHELGRENFVKEIQKWQQAKGSNIQSQLRMMGASLDWSREYFTMDENQSYAVIEAFIRLFDENLIYRSNVPVSWSCWLQSTISDIEIESQEIDGPTNLFVPGYEKPVSFGTLTSITYKGCENDTDIVVSTTRPETMLGDVAIAVHPNDPRYTHLHGSFFWHPYRNEKIPIICDDFVDAAFGTGAVKITPAHDKADYDVAKRHNLELISVINEHGAIHDNFEIFKGMKRFVVREMILQDLASRGLLQGQSSHKMIIPKCSRSGDIVELIPKPQWFLSTQFMAHKAIQAVKENKLKLIPEQAQQQWFQWFENHQDWCLSRQLWWGHRIPAYKCSLSDGTSFKWVAAQNEMDAKVKASAHFSCKPDDSKLVIEQDEDVLDTWFSSSILPFSSLGWPNQGTELDMLYPLSLMETGNDILLFWVARMVILGEHLTHQLPFNNVLLHGVIRDAAGRKMSKSIGNVVAPEDIREGRSIEELVRGVVSSHESGVIPQHELKAAIRNQKQMFPNGIPQCGTDALRMSLCSHPIESHFIDFDIKECDMFRRFCNKIWQACRYIEGVMESENLPPVTLDERHLLSVMDRWILSRLSSLISELNKSLNSMQLHQCVHGLQNFVHHEFCDVYLESTKCLWSENNTKAQNTAQRVLAMCIENFLISLSPFMPFLTEELYHRIPYIQKKLKSISLCPYPQPKEWCSWQDKRLEEDIEFVLKTVTTIRKLKNNNGLKAIDKVSVILASNSMDEKSLFSCYESLLNTLSSSHVTCSTTNDICEDFMTEERLSDSCIVKLILDNENQRLLSLKQKNLLIMSALRKQIKLKEQIASTEKILESPKFWKNAPEDVRDTLPKKLNFMKEELQKSEEFLSKDPELCDSLKQQILKENVSKKRKNV</sequence>
<reference evidence="16" key="1">
    <citation type="submission" date="2025-08" db="UniProtKB">
        <authorList>
            <consortium name="RefSeq"/>
        </authorList>
    </citation>
    <scope>IDENTIFICATION</scope>
    <source>
        <tissue evidence="16">Total insect</tissue>
    </source>
</reference>
<keyword evidence="9 12" id="KW-0030">Aminoacyl-tRNA synthetase</keyword>
<protein>
    <recommendedName>
        <fullName evidence="3">valine--tRNA ligase</fullName>
        <ecNumber evidence="3">6.1.1.9</ecNumber>
    </recommendedName>
    <alternativeName>
        <fullName evidence="10">Valyl-tRNA synthetase</fullName>
    </alternativeName>
</protein>
<feature type="domain" description="Aminoacyl-tRNA synthetase class Ia" evidence="13">
    <location>
        <begin position="74"/>
        <end position="690"/>
    </location>
</feature>
<dbReference type="GO" id="GO:0002161">
    <property type="term" value="F:aminoacyl-tRNA deacylase activity"/>
    <property type="evidence" value="ECO:0007669"/>
    <property type="project" value="InterPro"/>
</dbReference>
<dbReference type="PANTHER" id="PTHR11946">
    <property type="entry name" value="VALYL-TRNA SYNTHETASES"/>
    <property type="match status" value="1"/>
</dbReference>
<dbReference type="Gene3D" id="3.40.50.620">
    <property type="entry name" value="HUPs"/>
    <property type="match status" value="2"/>
</dbReference>
<evidence type="ECO:0000256" key="3">
    <source>
        <dbReference type="ARBA" id="ARBA00013169"/>
    </source>
</evidence>
<dbReference type="InterPro" id="IPR013155">
    <property type="entry name" value="M/V/L/I-tRNA-synth_anticd-bd"/>
</dbReference>
<dbReference type="GO" id="GO:0005829">
    <property type="term" value="C:cytosol"/>
    <property type="evidence" value="ECO:0007669"/>
    <property type="project" value="TreeGrafter"/>
</dbReference>
<dbReference type="SUPFAM" id="SSF47323">
    <property type="entry name" value="Anticodon-binding domain of a subclass of class I aminoacyl-tRNA synthetases"/>
    <property type="match status" value="1"/>
</dbReference>
<dbReference type="GO" id="GO:0005524">
    <property type="term" value="F:ATP binding"/>
    <property type="evidence" value="ECO:0007669"/>
    <property type="project" value="UniProtKB-KW"/>
</dbReference>
<dbReference type="OrthoDB" id="629407at2759"/>
<dbReference type="SUPFAM" id="SSF50677">
    <property type="entry name" value="ValRS/IleRS/LeuRS editing domain"/>
    <property type="match status" value="1"/>
</dbReference>
<evidence type="ECO:0000259" key="14">
    <source>
        <dbReference type="Pfam" id="PF08264"/>
    </source>
</evidence>
<dbReference type="KEGG" id="tpal:117653506"/>
<evidence type="ECO:0000256" key="9">
    <source>
        <dbReference type="ARBA" id="ARBA00023146"/>
    </source>
</evidence>
<evidence type="ECO:0000256" key="4">
    <source>
        <dbReference type="ARBA" id="ARBA00022490"/>
    </source>
</evidence>
<dbReference type="AlphaFoldDB" id="A0A6P9AI05"/>
<comment type="similarity">
    <text evidence="2 12">Belongs to the class-I aminoacyl-tRNA synthetase family.</text>
</comment>
<dbReference type="GO" id="GO:0006438">
    <property type="term" value="P:valyl-tRNA aminoacylation"/>
    <property type="evidence" value="ECO:0007669"/>
    <property type="project" value="InterPro"/>
</dbReference>
<dbReference type="InterPro" id="IPR002300">
    <property type="entry name" value="aa-tRNA-synth_Ia"/>
</dbReference>
<comment type="subcellular location">
    <subcellularLocation>
        <location evidence="1">Cytoplasm</location>
    </subcellularLocation>
</comment>
<evidence type="ECO:0000256" key="10">
    <source>
        <dbReference type="ARBA" id="ARBA00029936"/>
    </source>
</evidence>
<dbReference type="NCBIfam" id="TIGR00422">
    <property type="entry name" value="valS"/>
    <property type="match status" value="1"/>
</dbReference>
<dbReference type="CDD" id="cd07962">
    <property type="entry name" value="Anticodon_Ia_Val"/>
    <property type="match status" value="1"/>
</dbReference>
<dbReference type="Pfam" id="PF00133">
    <property type="entry name" value="tRNA-synt_1"/>
    <property type="match status" value="1"/>
</dbReference>
<evidence type="ECO:0000313" key="15">
    <source>
        <dbReference type="Proteomes" id="UP000515158"/>
    </source>
</evidence>
<dbReference type="InterPro" id="IPR033705">
    <property type="entry name" value="Anticodon_Ia_Val"/>
</dbReference>
<dbReference type="GO" id="GO:0004832">
    <property type="term" value="F:valine-tRNA ligase activity"/>
    <property type="evidence" value="ECO:0007669"/>
    <property type="project" value="UniProtKB-EC"/>
</dbReference>
<dbReference type="InterPro" id="IPR001412">
    <property type="entry name" value="aa-tRNA-synth_I_CS"/>
</dbReference>
<dbReference type="FunFam" id="3.40.50.620:FF:000078">
    <property type="entry name" value="Valine--tRNA ligase, mitochondrial"/>
    <property type="match status" value="1"/>
</dbReference>